<protein>
    <submittedName>
        <fullName evidence="1">Uncharacterized protein</fullName>
    </submittedName>
</protein>
<dbReference type="Proteomes" id="UP000805649">
    <property type="component" value="Unassembled WGS sequence"/>
</dbReference>
<keyword evidence="2" id="KW-1185">Reference proteome</keyword>
<evidence type="ECO:0000313" key="2">
    <source>
        <dbReference type="Proteomes" id="UP000805649"/>
    </source>
</evidence>
<proteinExistence type="predicted"/>
<comment type="caution">
    <text evidence="1">The sequence shown here is derived from an EMBL/GenBank/DDBJ whole genome shotgun (WGS) entry which is preliminary data.</text>
</comment>
<name>A0ACC3YVY3_COLTU</name>
<accession>A0ACC3YVY3</accession>
<sequence length="584" mass="66791">MRGSNLFSGKKPTQGWPVEDDERDLFARPYAEWAPPPYNNVDRHVGAAYRAMLAVGGMTGIAAGLITVNTECDRDLHHLNTRMLHGIPPMSLTRWRQKGLHEPANVKRACQHLSQVIDAFEYLNMDRNQKRMRDACTGIWEACYDFQVALNAYRAIRGRDSVSVTAMWEEYMVDYFQMVTANVHEWVLARVDELRETQFQRLRATPIGSYVTPEQMEILDRVHDLTEITNKADTIIMFPLLRYPLQELKEAAPRIQEDWSGYTGTKPMTSYPMDVHRRSKIYAARCKYLSFVEMTGHVVANIRNDRLADGDPERLEGDARVQIRAYKVARRELRGAPPDFGDEPWVTRIKNHMLVAEKPVQAWGFIAYRICYEHSDEEWGKFLERFQHNVTAWGEGIRGVEDVKPLCKVRWLDGRECGIPEGDIEAAQQHYAKYEKSAACDNFYVAEKYVFLAADKASIESYLNPVQDNAASIFPQGDIGSFILAVTAAEFRGNEQTPVGQRMSTRHAQAGWDSTLRVLGSVLFDDLWALLCYQIRFSDIARLGKVHPLQVYVGPSVPIERDGWLKSGSLALTVLRSFEKWRSI</sequence>
<organism evidence="1 2">
    <name type="scientific">Colletotrichum truncatum</name>
    <name type="common">Anthracnose fungus</name>
    <name type="synonym">Colletotrichum capsici</name>
    <dbReference type="NCBI Taxonomy" id="5467"/>
    <lineage>
        <taxon>Eukaryota</taxon>
        <taxon>Fungi</taxon>
        <taxon>Dikarya</taxon>
        <taxon>Ascomycota</taxon>
        <taxon>Pezizomycotina</taxon>
        <taxon>Sordariomycetes</taxon>
        <taxon>Hypocreomycetidae</taxon>
        <taxon>Glomerellales</taxon>
        <taxon>Glomerellaceae</taxon>
        <taxon>Colletotrichum</taxon>
        <taxon>Colletotrichum truncatum species complex</taxon>
    </lineage>
</organism>
<dbReference type="EMBL" id="VUJX02000005">
    <property type="protein sequence ID" value="KAL0936098.1"/>
    <property type="molecule type" value="Genomic_DNA"/>
</dbReference>
<evidence type="ECO:0000313" key="1">
    <source>
        <dbReference type="EMBL" id="KAL0936098.1"/>
    </source>
</evidence>
<reference evidence="1 2" key="1">
    <citation type="journal article" date="2020" name="Phytopathology">
        <title>Genome Sequence Resources of Colletotrichum truncatum, C. plurivorum, C. musicola, and C. sojae: Four Species Pathogenic to Soybean (Glycine max).</title>
        <authorList>
            <person name="Rogerio F."/>
            <person name="Boufleur T.R."/>
            <person name="Ciampi-Guillardi M."/>
            <person name="Sukno S.A."/>
            <person name="Thon M.R."/>
            <person name="Massola Junior N.S."/>
            <person name="Baroncelli R."/>
        </authorList>
    </citation>
    <scope>NUCLEOTIDE SEQUENCE [LARGE SCALE GENOMIC DNA]</scope>
    <source>
        <strain evidence="1 2">CMES1059</strain>
    </source>
</reference>
<gene>
    <name evidence="1" type="ORF">CTRU02_208313</name>
</gene>